<comment type="caution">
    <text evidence="1">The sequence shown here is derived from an EMBL/GenBank/DDBJ whole genome shotgun (WGS) entry which is preliminary data.</text>
</comment>
<evidence type="ECO:0000313" key="1">
    <source>
        <dbReference type="EMBL" id="KAK1145515.1"/>
    </source>
</evidence>
<keyword evidence="2" id="KW-1185">Reference proteome</keyword>
<gene>
    <name evidence="1" type="ORF">N8T08_004073</name>
</gene>
<protein>
    <submittedName>
        <fullName evidence="1">Uncharacterized protein</fullName>
    </submittedName>
</protein>
<dbReference type="Proteomes" id="UP001177260">
    <property type="component" value="Unassembled WGS sequence"/>
</dbReference>
<name>A0ACC3B6B0_9EURO</name>
<dbReference type="EMBL" id="JAOPJF010000023">
    <property type="protein sequence ID" value="KAK1145515.1"/>
    <property type="molecule type" value="Genomic_DNA"/>
</dbReference>
<reference evidence="1 2" key="1">
    <citation type="journal article" date="2023" name="ACS Omega">
        <title>Identification of the Neoaspergillic Acid Biosynthesis Gene Cluster by Establishing an In Vitro CRISPR-Ribonucleoprotein Genetic System in Aspergillus melleus.</title>
        <authorList>
            <person name="Yuan B."/>
            <person name="Grau M.F."/>
            <person name="Murata R.M."/>
            <person name="Torok T."/>
            <person name="Venkateswaran K."/>
            <person name="Stajich J.E."/>
            <person name="Wang C.C.C."/>
        </authorList>
    </citation>
    <scope>NUCLEOTIDE SEQUENCE [LARGE SCALE GENOMIC DNA]</scope>
    <source>
        <strain evidence="1 2">IMV 1140</strain>
    </source>
</reference>
<accession>A0ACC3B6B0</accession>
<proteinExistence type="predicted"/>
<sequence>MKVAQVTGWGTAPQCQTIPDLPPPSPTQVQLSVLAVGIPRVVQLRATGKHPSVFASPLPFDPSIDGVGRDDATGELFFIHPLAAPLLAERANVERHQLVKLSPSADPINVAALANPMSSSWVALRRRAIGGCVGRTVLILGATSASGRAAALVARFLGASRIVGLSRREDTLATVAGLDERVSLRENFVLPQSVGPVHIILDYVGGSAAAGVLQSVEVAPGENLQYIQVGGLASEDTHMLQLIPPYLINAKPVCIMGSGLGSVRLQDLMGEMPDMVGAMMQIQPPFEIETASLSSLQSVWDSANTYKRLVVVPTTKE</sequence>
<organism evidence="1 2">
    <name type="scientific">Aspergillus melleus</name>
    <dbReference type="NCBI Taxonomy" id="138277"/>
    <lineage>
        <taxon>Eukaryota</taxon>
        <taxon>Fungi</taxon>
        <taxon>Dikarya</taxon>
        <taxon>Ascomycota</taxon>
        <taxon>Pezizomycotina</taxon>
        <taxon>Eurotiomycetes</taxon>
        <taxon>Eurotiomycetidae</taxon>
        <taxon>Eurotiales</taxon>
        <taxon>Aspergillaceae</taxon>
        <taxon>Aspergillus</taxon>
        <taxon>Aspergillus subgen. Circumdati</taxon>
    </lineage>
</organism>
<evidence type="ECO:0000313" key="2">
    <source>
        <dbReference type="Proteomes" id="UP001177260"/>
    </source>
</evidence>